<name>A0A1B3SKH2_9MOLU</name>
<dbReference type="AlphaFoldDB" id="A0A1B3SKH2"/>
<gene>
    <name evidence="2" type="ORF">SHELI_v1c04730</name>
</gene>
<feature type="transmembrane region" description="Helical" evidence="1">
    <location>
        <begin position="109"/>
        <end position="128"/>
    </location>
</feature>
<organism evidence="2 3">
    <name type="scientific">Spiroplasma helicoides</name>
    <dbReference type="NCBI Taxonomy" id="216938"/>
    <lineage>
        <taxon>Bacteria</taxon>
        <taxon>Bacillati</taxon>
        <taxon>Mycoplasmatota</taxon>
        <taxon>Mollicutes</taxon>
        <taxon>Entomoplasmatales</taxon>
        <taxon>Spiroplasmataceae</taxon>
        <taxon>Spiroplasma</taxon>
    </lineage>
</organism>
<dbReference type="OrthoDB" id="9830938at2"/>
<accession>A0A1B3SKH2</accession>
<dbReference type="RefSeq" id="WP_069116348.1">
    <property type="nucleotide sequence ID" value="NZ_CP017015.1"/>
</dbReference>
<dbReference type="STRING" id="216938.SHELI_v1c04730"/>
<dbReference type="Proteomes" id="UP000094378">
    <property type="component" value="Chromosome"/>
</dbReference>
<keyword evidence="3" id="KW-1185">Reference proteome</keyword>
<keyword evidence="1" id="KW-0812">Transmembrane</keyword>
<proteinExistence type="predicted"/>
<sequence length="262" mass="30782">MEENNLINQPDNNLLNDMKNLKKYEKLIKICSILLMIFGFSMILFVIHYTLNYDGLITNIWDGNFIYLYVVLFILGFTYFTHNTVLLGFTTVQGKRMYTTNQMNFYIKATLFLSSLAFLSFINIYLLFKYLSLLNKVRTNEEAAVYLKINQTSKRQIKTKPLLFVYVFLLIGYIVWLSLTIKFDLINRGFLSLNTYYFLLVFAATFIFVISYFMCASLLSNTKYFLNNELVDKKWFIISAFPFIGALIYAVFYIKKGGLKHN</sequence>
<evidence type="ECO:0000256" key="1">
    <source>
        <dbReference type="SAM" id="Phobius"/>
    </source>
</evidence>
<evidence type="ECO:0000313" key="2">
    <source>
        <dbReference type="EMBL" id="AOG60424.1"/>
    </source>
</evidence>
<dbReference type="EMBL" id="CP017015">
    <property type="protein sequence ID" value="AOG60424.1"/>
    <property type="molecule type" value="Genomic_DNA"/>
</dbReference>
<protein>
    <submittedName>
        <fullName evidence="2">Uncharacterized protein</fullName>
    </submittedName>
</protein>
<reference evidence="2 3" key="1">
    <citation type="submission" date="2016-08" db="EMBL/GenBank/DDBJ databases">
        <title>Complete genome sequence of Spiroplasma helicoides TABS-2 (DSM 22551).</title>
        <authorList>
            <person name="Shen W.-Y."/>
            <person name="Lo W.-S."/>
            <person name="Lai Y.-C."/>
            <person name="Kuo C.-H."/>
        </authorList>
    </citation>
    <scope>NUCLEOTIDE SEQUENCE [LARGE SCALE GENOMIC DNA]</scope>
    <source>
        <strain evidence="2 3">TABS-2</strain>
    </source>
</reference>
<evidence type="ECO:0000313" key="3">
    <source>
        <dbReference type="Proteomes" id="UP000094378"/>
    </source>
</evidence>
<feature type="transmembrane region" description="Helical" evidence="1">
    <location>
        <begin position="163"/>
        <end position="183"/>
    </location>
</feature>
<dbReference type="KEGG" id="shj:SHELI_v1c04730"/>
<keyword evidence="1" id="KW-1133">Transmembrane helix</keyword>
<feature type="transmembrane region" description="Helical" evidence="1">
    <location>
        <begin position="195"/>
        <end position="214"/>
    </location>
</feature>
<feature type="transmembrane region" description="Helical" evidence="1">
    <location>
        <begin position="27"/>
        <end position="51"/>
    </location>
</feature>
<feature type="transmembrane region" description="Helical" evidence="1">
    <location>
        <begin position="234"/>
        <end position="254"/>
    </location>
</feature>
<feature type="transmembrane region" description="Helical" evidence="1">
    <location>
        <begin position="66"/>
        <end position="89"/>
    </location>
</feature>
<keyword evidence="1" id="KW-0472">Membrane</keyword>